<dbReference type="AlphaFoldDB" id="A0A1H3LE93"/>
<protein>
    <submittedName>
        <fullName evidence="3">Type VII secretion protein EccE</fullName>
    </submittedName>
</protein>
<feature type="region of interest" description="Disordered" evidence="1">
    <location>
        <begin position="557"/>
        <end position="663"/>
    </location>
</feature>
<keyword evidence="4" id="KW-1185">Reference proteome</keyword>
<dbReference type="EMBL" id="FNQB01000001">
    <property type="protein sequence ID" value="SDY62701.1"/>
    <property type="molecule type" value="Genomic_DNA"/>
</dbReference>
<gene>
    <name evidence="3" type="ORF">SAMN05421684_0698</name>
</gene>
<evidence type="ECO:0000313" key="4">
    <source>
        <dbReference type="Proteomes" id="UP000199632"/>
    </source>
</evidence>
<sequence length="775" mass="81741">MTSMTVDPSRKAVRSAPQWMRIRAGQVVTAQVAVALVLVAVGRGPLLVSAAGAAAAVLVVVAFARVRGRWLFDWLATGVRYATRRHALPAHTTPEELARFLAPDLATTHDGGFVDADGLVTVFELDEPVLAVEPTALPDIAALIARAAEPPHVRLDLLVATGRPRTARTAAAASYRQLTYDRVLPQRRTFVVVRVVRPPGWSDSALRPTMSGITRRVARRIGPHRRLDHDDALATVAELAHHDGRSGVDDRWPFVAIGGLWQACYRMTLASAPGDEGAAHRTRAMGRLLSLPAAATTVSAAVTSAPEVRLHVRLAGESPQHLAHADRALGELAAVERATVQRLDGDHRFTVAETLPFGGHSRTLGLPTGGARAPTVGPGQARAPESSSAAGDPGRPRPSPRPRRGPSPVGAATASEVLPPAGMVLGYDRHGAPVVARVFRPTGTRIVVAGELRTAQILTLRALALGTRIDVRTRRWAAWHEFAEEIGAAAGAMTVTPDAAPLHRWVQARGSPPIREPIAGPTTDGSATAHRNNGHPQATATPWEPLLTIVDVATRGTSAGRQGTAATVERDTARGTPARRQDTASAATVERDTTRGTPARRQDTASAATVERDTDGMTASGHPREPAVARSTRRHMLEVGGEDDLDAEPGAGSARPSTAPEPGARWQAVLTVRDELTEADVDLLTTADLVVLGTLRPPEAAIAADALGFGAAADWLTRIRDDMVAVVSGDALRWAVLATTPIERSVVGPATRWGEAATPSDVDASQPVTRPGNSL</sequence>
<feature type="transmembrane region" description="Helical" evidence="2">
    <location>
        <begin position="46"/>
        <end position="64"/>
    </location>
</feature>
<evidence type="ECO:0000313" key="3">
    <source>
        <dbReference type="EMBL" id="SDY62701.1"/>
    </source>
</evidence>
<dbReference type="STRING" id="137265.SAMN05421684_0698"/>
<name>A0A1H3LE93_9ACTN</name>
<feature type="region of interest" description="Disordered" evidence="1">
    <location>
        <begin position="753"/>
        <end position="775"/>
    </location>
</feature>
<feature type="compositionally biased region" description="Polar residues" evidence="1">
    <location>
        <begin position="523"/>
        <end position="540"/>
    </location>
</feature>
<reference evidence="4" key="1">
    <citation type="submission" date="2016-10" db="EMBL/GenBank/DDBJ databases">
        <authorList>
            <person name="Varghese N."/>
            <person name="Submissions S."/>
        </authorList>
    </citation>
    <scope>NUCLEOTIDE SEQUENCE [LARGE SCALE GENOMIC DNA]</scope>
    <source>
        <strain evidence="4">DSM 44718</strain>
    </source>
</reference>
<organism evidence="3 4">
    <name type="scientific">Asanoa ishikariensis</name>
    <dbReference type="NCBI Taxonomy" id="137265"/>
    <lineage>
        <taxon>Bacteria</taxon>
        <taxon>Bacillati</taxon>
        <taxon>Actinomycetota</taxon>
        <taxon>Actinomycetes</taxon>
        <taxon>Micromonosporales</taxon>
        <taxon>Micromonosporaceae</taxon>
        <taxon>Asanoa</taxon>
    </lineage>
</organism>
<accession>A0A1H3LE93</accession>
<evidence type="ECO:0000256" key="1">
    <source>
        <dbReference type="SAM" id="MobiDB-lite"/>
    </source>
</evidence>
<feature type="compositionally biased region" description="Polar residues" evidence="1">
    <location>
        <begin position="766"/>
        <end position="775"/>
    </location>
</feature>
<keyword evidence="2" id="KW-0812">Transmembrane</keyword>
<dbReference type="Proteomes" id="UP000199632">
    <property type="component" value="Unassembled WGS sequence"/>
</dbReference>
<keyword evidence="2" id="KW-0472">Membrane</keyword>
<proteinExistence type="predicted"/>
<feature type="region of interest" description="Disordered" evidence="1">
    <location>
        <begin position="512"/>
        <end position="545"/>
    </location>
</feature>
<evidence type="ECO:0000256" key="2">
    <source>
        <dbReference type="SAM" id="Phobius"/>
    </source>
</evidence>
<feature type="region of interest" description="Disordered" evidence="1">
    <location>
        <begin position="357"/>
        <end position="415"/>
    </location>
</feature>
<feature type="transmembrane region" description="Helical" evidence="2">
    <location>
        <begin position="21"/>
        <end position="40"/>
    </location>
</feature>
<keyword evidence="2" id="KW-1133">Transmembrane helix</keyword>